<accession>A0ACB9FP62</accession>
<dbReference type="Proteomes" id="UP001055879">
    <property type="component" value="Linkage Group LG01"/>
</dbReference>
<evidence type="ECO:0000313" key="2">
    <source>
        <dbReference type="Proteomes" id="UP001055879"/>
    </source>
</evidence>
<dbReference type="EMBL" id="CM042047">
    <property type="protein sequence ID" value="KAI3773153.1"/>
    <property type="molecule type" value="Genomic_DNA"/>
</dbReference>
<gene>
    <name evidence="1" type="ORF">L6452_04356</name>
</gene>
<sequence length="90" mass="10449">MIIYSAEEKTANSDPIYRGASIYIEEDVCHNNGSAGLQIDNRWRKPKVGDNEECEVQLWIGSKTPKTDFVDLELWISSLWMECRIVWEIL</sequence>
<evidence type="ECO:0000313" key="1">
    <source>
        <dbReference type="EMBL" id="KAI3773153.1"/>
    </source>
</evidence>
<proteinExistence type="predicted"/>
<comment type="caution">
    <text evidence="1">The sequence shown here is derived from an EMBL/GenBank/DDBJ whole genome shotgun (WGS) entry which is preliminary data.</text>
</comment>
<protein>
    <submittedName>
        <fullName evidence="1">Uncharacterized protein</fullName>
    </submittedName>
</protein>
<reference evidence="1 2" key="2">
    <citation type="journal article" date="2022" name="Mol. Ecol. Resour.">
        <title>The genomes of chicory, endive, great burdock and yacon provide insights into Asteraceae paleo-polyploidization history and plant inulin production.</title>
        <authorList>
            <person name="Fan W."/>
            <person name="Wang S."/>
            <person name="Wang H."/>
            <person name="Wang A."/>
            <person name="Jiang F."/>
            <person name="Liu H."/>
            <person name="Zhao H."/>
            <person name="Xu D."/>
            <person name="Zhang Y."/>
        </authorList>
    </citation>
    <scope>NUCLEOTIDE SEQUENCE [LARGE SCALE GENOMIC DNA]</scope>
    <source>
        <strain evidence="2">cv. Niubang</strain>
    </source>
</reference>
<keyword evidence="2" id="KW-1185">Reference proteome</keyword>
<reference evidence="2" key="1">
    <citation type="journal article" date="2022" name="Mol. Ecol. Resour.">
        <title>The genomes of chicory, endive, great burdock and yacon provide insights into Asteraceae palaeo-polyploidization history and plant inulin production.</title>
        <authorList>
            <person name="Fan W."/>
            <person name="Wang S."/>
            <person name="Wang H."/>
            <person name="Wang A."/>
            <person name="Jiang F."/>
            <person name="Liu H."/>
            <person name="Zhao H."/>
            <person name="Xu D."/>
            <person name="Zhang Y."/>
        </authorList>
    </citation>
    <scope>NUCLEOTIDE SEQUENCE [LARGE SCALE GENOMIC DNA]</scope>
    <source>
        <strain evidence="2">cv. Niubang</strain>
    </source>
</reference>
<name>A0ACB9FP62_ARCLA</name>
<organism evidence="1 2">
    <name type="scientific">Arctium lappa</name>
    <name type="common">Greater burdock</name>
    <name type="synonym">Lappa major</name>
    <dbReference type="NCBI Taxonomy" id="4217"/>
    <lineage>
        <taxon>Eukaryota</taxon>
        <taxon>Viridiplantae</taxon>
        <taxon>Streptophyta</taxon>
        <taxon>Embryophyta</taxon>
        <taxon>Tracheophyta</taxon>
        <taxon>Spermatophyta</taxon>
        <taxon>Magnoliopsida</taxon>
        <taxon>eudicotyledons</taxon>
        <taxon>Gunneridae</taxon>
        <taxon>Pentapetalae</taxon>
        <taxon>asterids</taxon>
        <taxon>campanulids</taxon>
        <taxon>Asterales</taxon>
        <taxon>Asteraceae</taxon>
        <taxon>Carduoideae</taxon>
        <taxon>Cardueae</taxon>
        <taxon>Arctiinae</taxon>
        <taxon>Arctium</taxon>
    </lineage>
</organism>